<dbReference type="InterPro" id="IPR021986">
    <property type="entry name" value="Spherulin4"/>
</dbReference>
<dbReference type="Proteomes" id="UP000799771">
    <property type="component" value="Unassembled WGS sequence"/>
</dbReference>
<name>A0A6A6A7J6_9PLEO</name>
<dbReference type="AlphaFoldDB" id="A0A6A6A7J6"/>
<accession>A0A6A6A7J6</accession>
<dbReference type="RefSeq" id="XP_033521433.1">
    <property type="nucleotide sequence ID" value="XM_033668504.1"/>
</dbReference>
<proteinExistence type="predicted"/>
<dbReference type="OrthoDB" id="3771491at2759"/>
<dbReference type="PANTHER" id="PTHR35040:SF7">
    <property type="entry name" value="FIBRONECTIN TYPE-III DOMAIN-CONTAINING PROTEIN-RELATED"/>
    <property type="match status" value="1"/>
</dbReference>
<reference evidence="1" key="1">
    <citation type="journal article" date="2020" name="Stud. Mycol.">
        <title>101 Dothideomycetes genomes: a test case for predicting lifestyles and emergence of pathogens.</title>
        <authorList>
            <person name="Haridas S."/>
            <person name="Albert R."/>
            <person name="Binder M."/>
            <person name="Bloem J."/>
            <person name="Labutti K."/>
            <person name="Salamov A."/>
            <person name="Andreopoulos B."/>
            <person name="Baker S."/>
            <person name="Barry K."/>
            <person name="Bills G."/>
            <person name="Bluhm B."/>
            <person name="Cannon C."/>
            <person name="Castanera R."/>
            <person name="Culley D."/>
            <person name="Daum C."/>
            <person name="Ezra D."/>
            <person name="Gonzalez J."/>
            <person name="Henrissat B."/>
            <person name="Kuo A."/>
            <person name="Liang C."/>
            <person name="Lipzen A."/>
            <person name="Lutzoni F."/>
            <person name="Magnuson J."/>
            <person name="Mondo S."/>
            <person name="Nolan M."/>
            <person name="Ohm R."/>
            <person name="Pangilinan J."/>
            <person name="Park H.-J."/>
            <person name="Ramirez L."/>
            <person name="Alfaro M."/>
            <person name="Sun H."/>
            <person name="Tritt A."/>
            <person name="Yoshinaga Y."/>
            <person name="Zwiers L.-H."/>
            <person name="Turgeon B."/>
            <person name="Goodwin S."/>
            <person name="Spatafora J."/>
            <person name="Crous P."/>
            <person name="Grigoriev I."/>
        </authorList>
    </citation>
    <scope>NUCLEOTIDE SEQUENCE</scope>
    <source>
        <strain evidence="1">CBS 119687</strain>
    </source>
</reference>
<protein>
    <submittedName>
        <fullName evidence="1">Uncharacterized protein</fullName>
    </submittedName>
</protein>
<evidence type="ECO:0000313" key="1">
    <source>
        <dbReference type="EMBL" id="KAF2127044.1"/>
    </source>
</evidence>
<dbReference type="PANTHER" id="PTHR35040">
    <property type="match status" value="1"/>
</dbReference>
<organism evidence="1 2">
    <name type="scientific">Dothidotthia symphoricarpi CBS 119687</name>
    <dbReference type="NCBI Taxonomy" id="1392245"/>
    <lineage>
        <taxon>Eukaryota</taxon>
        <taxon>Fungi</taxon>
        <taxon>Dikarya</taxon>
        <taxon>Ascomycota</taxon>
        <taxon>Pezizomycotina</taxon>
        <taxon>Dothideomycetes</taxon>
        <taxon>Pleosporomycetidae</taxon>
        <taxon>Pleosporales</taxon>
        <taxon>Dothidotthiaceae</taxon>
        <taxon>Dothidotthia</taxon>
    </lineage>
</organism>
<keyword evidence="2" id="KW-1185">Reference proteome</keyword>
<evidence type="ECO:0000313" key="2">
    <source>
        <dbReference type="Proteomes" id="UP000799771"/>
    </source>
</evidence>
<dbReference type="EMBL" id="ML977511">
    <property type="protein sequence ID" value="KAF2127044.1"/>
    <property type="molecule type" value="Genomic_DNA"/>
</dbReference>
<dbReference type="Pfam" id="PF12138">
    <property type="entry name" value="Spherulin4"/>
    <property type="match status" value="1"/>
</dbReference>
<sequence>MLTTLVTQAIGLSINPRDAPTTGGQQLAVASYIWPEDEAWGRLNKIPNAKGTVLVANVDNGPTSTVNTMWKTTIANAAASNKRVLGYVRTGYLSLSSQVYTTRNGSTDLADWLVQIESDVDAWYSLYGSTIGGIFFDEGWNQCGTGNVYSQVYQYLSMNVKRKHPGAFTVLNPGGIQPQCFQNSADTLLTFEGSYETYTNNYIPNAWTATDSRKLWHIIYNVPAAKVASVAALAKQRGAGLVEITNDVLPNPYDNLPVDSYIQTLLSSISGGTLSIA</sequence>
<dbReference type="GeneID" id="54408936"/>
<gene>
    <name evidence="1" type="ORF">P153DRAFT_368397</name>
</gene>